<dbReference type="Gene3D" id="3.40.30.10">
    <property type="entry name" value="Glutaredoxin"/>
    <property type="match status" value="1"/>
</dbReference>
<protein>
    <recommendedName>
        <fullName evidence="1">GST N-terminal domain-containing protein</fullName>
    </recommendedName>
</protein>
<evidence type="ECO:0000313" key="4">
    <source>
        <dbReference type="Proteomes" id="UP001552299"/>
    </source>
</evidence>
<dbReference type="InterPro" id="IPR004045">
    <property type="entry name" value="Glutathione_S-Trfase_N"/>
</dbReference>
<organism evidence="2 4">
    <name type="scientific">Dendrobium thyrsiflorum</name>
    <name type="common">Pinecone-like raceme dendrobium</name>
    <name type="synonym">Orchid</name>
    <dbReference type="NCBI Taxonomy" id="117978"/>
    <lineage>
        <taxon>Eukaryota</taxon>
        <taxon>Viridiplantae</taxon>
        <taxon>Streptophyta</taxon>
        <taxon>Embryophyta</taxon>
        <taxon>Tracheophyta</taxon>
        <taxon>Spermatophyta</taxon>
        <taxon>Magnoliopsida</taxon>
        <taxon>Liliopsida</taxon>
        <taxon>Asparagales</taxon>
        <taxon>Orchidaceae</taxon>
        <taxon>Epidendroideae</taxon>
        <taxon>Malaxideae</taxon>
        <taxon>Dendrobiinae</taxon>
        <taxon>Dendrobium</taxon>
    </lineage>
</organism>
<reference evidence="2 4" key="1">
    <citation type="journal article" date="2024" name="Plant Biotechnol. J.">
        <title>Dendrobium thyrsiflorum genome and its molecular insights into genes involved in important horticultural traits.</title>
        <authorList>
            <person name="Chen B."/>
            <person name="Wang J.Y."/>
            <person name="Zheng P.J."/>
            <person name="Li K.L."/>
            <person name="Liang Y.M."/>
            <person name="Chen X.F."/>
            <person name="Zhang C."/>
            <person name="Zhao X."/>
            <person name="He X."/>
            <person name="Zhang G.Q."/>
            <person name="Liu Z.J."/>
            <person name="Xu Q."/>
        </authorList>
    </citation>
    <scope>NUCLEOTIDE SEQUENCE [LARGE SCALE GENOMIC DNA]</scope>
    <source>
        <strain evidence="2">GZMU011</strain>
    </source>
</reference>
<dbReference type="InterPro" id="IPR036249">
    <property type="entry name" value="Thioredoxin-like_sf"/>
</dbReference>
<gene>
    <name evidence="2" type="ORF">M5K25_020264</name>
    <name evidence="3" type="ORF">M5K25_020274</name>
</gene>
<dbReference type="SUPFAM" id="SSF52833">
    <property type="entry name" value="Thioredoxin-like"/>
    <property type="match status" value="1"/>
</dbReference>
<dbReference type="PROSITE" id="PS50404">
    <property type="entry name" value="GST_NTER"/>
    <property type="match status" value="1"/>
</dbReference>
<dbReference type="EMBL" id="JANQDX010000016">
    <property type="protein sequence ID" value="KAL0909400.1"/>
    <property type="molecule type" value="Genomic_DNA"/>
</dbReference>
<dbReference type="EMBL" id="JANQDX010000016">
    <property type="protein sequence ID" value="KAL0909405.1"/>
    <property type="molecule type" value="Genomic_DNA"/>
</dbReference>
<keyword evidence="4" id="KW-1185">Reference proteome</keyword>
<feature type="domain" description="GST N-terminal" evidence="1">
    <location>
        <begin position="1"/>
        <end position="35"/>
    </location>
</feature>
<evidence type="ECO:0000313" key="3">
    <source>
        <dbReference type="EMBL" id="KAL0909405.1"/>
    </source>
</evidence>
<comment type="caution">
    <text evidence="2">The sequence shown here is derived from an EMBL/GenBank/DDBJ whole genome shotgun (WGS) entry which is preliminary data.</text>
</comment>
<proteinExistence type="predicted"/>
<name>A0ABD0U9K9_DENTH</name>
<evidence type="ECO:0000313" key="2">
    <source>
        <dbReference type="EMBL" id="KAL0909400.1"/>
    </source>
</evidence>
<dbReference type="AlphaFoldDB" id="A0ABD0U9K9"/>
<accession>A0ABD0U9K9</accession>
<sequence>MNPIGKVPVLETPDGPVFESNAIARYVTRLKADNPLYGSSLIEYTRWLSPRLGIVPYNAQVEELAIASLKIEGIGSFEYSPC</sequence>
<evidence type="ECO:0000259" key="1">
    <source>
        <dbReference type="PROSITE" id="PS50404"/>
    </source>
</evidence>
<dbReference type="Proteomes" id="UP001552299">
    <property type="component" value="Unassembled WGS sequence"/>
</dbReference>
<dbReference type="Pfam" id="PF02798">
    <property type="entry name" value="GST_N"/>
    <property type="match status" value="1"/>
</dbReference>
<dbReference type="PANTHER" id="PTHR44372:SF1">
    <property type="entry name" value="ELONGATION FACTOR 1-GAMMA 3"/>
    <property type="match status" value="1"/>
</dbReference>
<dbReference type="InterPro" id="IPR044628">
    <property type="entry name" value="EF-1-gamma_plant"/>
</dbReference>
<dbReference type="PANTHER" id="PTHR44372">
    <property type="entry name" value="ELONGATION FACTOR 1-GAMMA 1-RELATED"/>
    <property type="match status" value="1"/>
</dbReference>